<sequence length="163" mass="18095">MRSRSSSRRPSLSEDTKIDASNSTVPEFKFKIRRATTLKTPNPGDTAPSISGETKEETMTEFTLSPSELNSIASIQPLYINDEEKSSTLSRLAEQDSTLLSTAQEKSGLKLLKRSLGEVGQDSEVERSREDLESVRSTIEALLGNRHTGLRNVGVRERDRLKV</sequence>
<keyword evidence="4" id="KW-1185">Reference proteome</keyword>
<dbReference type="EMBL" id="KI894025">
    <property type="protein sequence ID" value="OCF22220.1"/>
    <property type="molecule type" value="Genomic_DNA"/>
</dbReference>
<reference evidence="3" key="2">
    <citation type="submission" date="2013-07" db="EMBL/GenBank/DDBJ databases">
        <authorList>
            <consortium name="The Broad Institute Genome Sequencing Platform"/>
            <person name="Cuomo C."/>
            <person name="Litvintseva A."/>
            <person name="Chen Y."/>
            <person name="Heitman J."/>
            <person name="Sun S."/>
            <person name="Springer D."/>
            <person name="Dromer F."/>
            <person name="Young S.K."/>
            <person name="Zeng Q."/>
            <person name="Gargeya S."/>
            <person name="Fitzgerald M."/>
            <person name="Abouelleil A."/>
            <person name="Alvarado L."/>
            <person name="Berlin A.M."/>
            <person name="Chapman S.B."/>
            <person name="Dewar J."/>
            <person name="Goldberg J."/>
            <person name="Griggs A."/>
            <person name="Gujja S."/>
            <person name="Hansen M."/>
            <person name="Howarth C."/>
            <person name="Imamovic A."/>
            <person name="Larimer J."/>
            <person name="McCowan C."/>
            <person name="Murphy C."/>
            <person name="Pearson M."/>
            <person name="Priest M."/>
            <person name="Roberts A."/>
            <person name="Saif S."/>
            <person name="Shea T."/>
            <person name="Sykes S."/>
            <person name="Wortman J."/>
            <person name="Nusbaum C."/>
            <person name="Birren B."/>
        </authorList>
    </citation>
    <scope>NUCLEOTIDE SEQUENCE</scope>
    <source>
        <strain evidence="3">CBS 10118</strain>
    </source>
</reference>
<dbReference type="VEuPathDB" id="FungiDB:I302_07865"/>
<evidence type="ECO:0000313" key="4">
    <source>
        <dbReference type="Proteomes" id="UP000092730"/>
    </source>
</evidence>
<dbReference type="Proteomes" id="UP000092730">
    <property type="component" value="Chromosome 8"/>
</dbReference>
<dbReference type="EMBL" id="CP144548">
    <property type="protein sequence ID" value="WVW86674.1"/>
    <property type="molecule type" value="Genomic_DNA"/>
</dbReference>
<accession>A0A1B9FTX8</accession>
<reference evidence="2" key="3">
    <citation type="submission" date="2014-01" db="EMBL/GenBank/DDBJ databases">
        <title>Evolution of pathogenesis and genome organization in the Tremellales.</title>
        <authorList>
            <person name="Cuomo C."/>
            <person name="Litvintseva A."/>
            <person name="Heitman J."/>
            <person name="Chen Y."/>
            <person name="Sun S."/>
            <person name="Springer D."/>
            <person name="Dromer F."/>
            <person name="Young S."/>
            <person name="Zeng Q."/>
            <person name="Chapman S."/>
            <person name="Gujja S."/>
            <person name="Saif S."/>
            <person name="Birren B."/>
        </authorList>
    </citation>
    <scope>NUCLEOTIDE SEQUENCE</scope>
    <source>
        <strain evidence="2">CBS 10118</strain>
    </source>
</reference>
<reference evidence="3" key="4">
    <citation type="submission" date="2024-02" db="EMBL/GenBank/DDBJ databases">
        <title>Comparative genomics of Cryptococcus and Kwoniella reveals pathogenesis evolution and contrasting modes of karyotype evolution via chromosome fusion or intercentromeric recombination.</title>
        <authorList>
            <person name="Coelho M.A."/>
            <person name="David-Palma M."/>
            <person name="Shea T."/>
            <person name="Bowers K."/>
            <person name="McGinley-Smith S."/>
            <person name="Mohammad A.W."/>
            <person name="Gnirke A."/>
            <person name="Yurkov A.M."/>
            <person name="Nowrousian M."/>
            <person name="Sun S."/>
            <person name="Cuomo C.A."/>
            <person name="Heitman J."/>
        </authorList>
    </citation>
    <scope>NUCLEOTIDE SEQUENCE</scope>
    <source>
        <strain evidence="3">CBS 10118</strain>
    </source>
</reference>
<reference evidence="2" key="1">
    <citation type="submission" date="2013-07" db="EMBL/GenBank/DDBJ databases">
        <title>The Genome Sequence of Cryptococcus bestiolae CBS10118.</title>
        <authorList>
            <consortium name="The Broad Institute Genome Sequencing Platform"/>
            <person name="Cuomo C."/>
            <person name="Litvintseva A."/>
            <person name="Chen Y."/>
            <person name="Heitman J."/>
            <person name="Sun S."/>
            <person name="Springer D."/>
            <person name="Dromer F."/>
            <person name="Young S.K."/>
            <person name="Zeng Q."/>
            <person name="Gargeya S."/>
            <person name="Fitzgerald M."/>
            <person name="Abouelleil A."/>
            <person name="Alvarado L."/>
            <person name="Berlin A.M."/>
            <person name="Chapman S.B."/>
            <person name="Dewar J."/>
            <person name="Goldberg J."/>
            <person name="Griggs A."/>
            <person name="Gujja S."/>
            <person name="Hansen M."/>
            <person name="Howarth C."/>
            <person name="Imamovic A."/>
            <person name="Larimer J."/>
            <person name="McCowan C."/>
            <person name="Murphy C."/>
            <person name="Pearson M."/>
            <person name="Priest M."/>
            <person name="Roberts A."/>
            <person name="Saif S."/>
            <person name="Shea T."/>
            <person name="Sykes S."/>
            <person name="Wortman J."/>
            <person name="Nusbaum C."/>
            <person name="Birren B."/>
        </authorList>
    </citation>
    <scope>NUCLEOTIDE SEQUENCE [LARGE SCALE GENOMIC DNA]</scope>
    <source>
        <strain evidence="2">CBS 10118</strain>
    </source>
</reference>
<proteinExistence type="predicted"/>
<dbReference type="GeneID" id="30212264"/>
<dbReference type="RefSeq" id="XP_019043290.1">
    <property type="nucleotide sequence ID" value="XM_019194454.1"/>
</dbReference>
<evidence type="ECO:0000256" key="1">
    <source>
        <dbReference type="SAM" id="MobiDB-lite"/>
    </source>
</evidence>
<dbReference type="KEGG" id="kbi:30212264"/>
<dbReference type="AlphaFoldDB" id="A0A1B9FTX8"/>
<protein>
    <submittedName>
        <fullName evidence="2">Uncharacterized protein</fullName>
    </submittedName>
</protein>
<organism evidence="2">
    <name type="scientific">Kwoniella bestiolae CBS 10118</name>
    <dbReference type="NCBI Taxonomy" id="1296100"/>
    <lineage>
        <taxon>Eukaryota</taxon>
        <taxon>Fungi</taxon>
        <taxon>Dikarya</taxon>
        <taxon>Basidiomycota</taxon>
        <taxon>Agaricomycotina</taxon>
        <taxon>Tremellomycetes</taxon>
        <taxon>Tremellales</taxon>
        <taxon>Cryptococcaceae</taxon>
        <taxon>Kwoniella</taxon>
    </lineage>
</organism>
<evidence type="ECO:0000313" key="2">
    <source>
        <dbReference type="EMBL" id="OCF22220.1"/>
    </source>
</evidence>
<evidence type="ECO:0000313" key="3">
    <source>
        <dbReference type="EMBL" id="WVW86674.1"/>
    </source>
</evidence>
<name>A0A1B9FTX8_9TREE</name>
<feature type="region of interest" description="Disordered" evidence="1">
    <location>
        <begin position="1"/>
        <end position="65"/>
    </location>
</feature>
<gene>
    <name evidence="2" type="ORF">I302_07865</name>
    <name evidence="3" type="ORF">I302_108728</name>
</gene>